<sequence>MSLVNTVARPTDLLALARDYAAEPDEWPFAPRFDPARRWYGRLAAAPDHEVWLLTWLPGQGTDLHDHGGSAGAFTVVSGELVEQTVSGGELASRAYREGQGHRFGAHFVHRIVNAGTRPAVTVHVYGPALTAMTRYRLHDGRLSVESITKAGADW</sequence>
<keyword evidence="5 6" id="KW-0408">Iron</keyword>
<dbReference type="Pfam" id="PF05995">
    <property type="entry name" value="CDO_I"/>
    <property type="match status" value="1"/>
</dbReference>
<organism evidence="7 8">
    <name type="scientific">Dactylosporangium matsuzakiense</name>
    <dbReference type="NCBI Taxonomy" id="53360"/>
    <lineage>
        <taxon>Bacteria</taxon>
        <taxon>Bacillati</taxon>
        <taxon>Actinomycetota</taxon>
        <taxon>Actinomycetes</taxon>
        <taxon>Micromonosporales</taxon>
        <taxon>Micromonosporaceae</taxon>
        <taxon>Dactylosporangium</taxon>
    </lineage>
</organism>
<protein>
    <submittedName>
        <fullName evidence="7">Cysteine dioxygenase</fullName>
    </submittedName>
</protein>
<feature type="binding site" evidence="6">
    <location>
        <position position="67"/>
    </location>
    <ligand>
        <name>Fe cation</name>
        <dbReference type="ChEBI" id="CHEBI:24875"/>
        <note>catalytic</note>
    </ligand>
</feature>
<proteinExistence type="inferred from homology"/>
<accession>A0A9W6KMR6</accession>
<keyword evidence="8" id="KW-1185">Reference proteome</keyword>
<reference evidence="7" key="2">
    <citation type="submission" date="2023-01" db="EMBL/GenBank/DDBJ databases">
        <authorList>
            <person name="Sun Q."/>
            <person name="Evtushenko L."/>
        </authorList>
    </citation>
    <scope>NUCLEOTIDE SEQUENCE</scope>
    <source>
        <strain evidence="7">VKM Ac-1321</strain>
    </source>
</reference>
<gene>
    <name evidence="7" type="ORF">GCM10017581_058300</name>
</gene>
<dbReference type="SUPFAM" id="SSF51182">
    <property type="entry name" value="RmlC-like cupins"/>
    <property type="match status" value="1"/>
</dbReference>
<evidence type="ECO:0000256" key="2">
    <source>
        <dbReference type="ARBA" id="ARBA00022723"/>
    </source>
</evidence>
<evidence type="ECO:0000256" key="6">
    <source>
        <dbReference type="PIRSR" id="PIRSR610300-51"/>
    </source>
</evidence>
<evidence type="ECO:0000313" key="7">
    <source>
        <dbReference type="EMBL" id="GLL04083.1"/>
    </source>
</evidence>
<name>A0A9W6KMR6_9ACTN</name>
<dbReference type="Proteomes" id="UP001143480">
    <property type="component" value="Unassembled WGS sequence"/>
</dbReference>
<keyword evidence="4" id="KW-0560">Oxidoreductase</keyword>
<feature type="binding site" evidence="6">
    <location>
        <position position="110"/>
    </location>
    <ligand>
        <name>Fe cation</name>
        <dbReference type="ChEBI" id="CHEBI:24875"/>
        <note>catalytic</note>
    </ligand>
</feature>
<keyword evidence="2 6" id="KW-0479">Metal-binding</keyword>
<dbReference type="InterPro" id="IPR010300">
    <property type="entry name" value="CDO_1"/>
</dbReference>
<dbReference type="GO" id="GO:0008198">
    <property type="term" value="F:ferrous iron binding"/>
    <property type="evidence" value="ECO:0007669"/>
    <property type="project" value="TreeGrafter"/>
</dbReference>
<comment type="caution">
    <text evidence="7">The sequence shown here is derived from an EMBL/GenBank/DDBJ whole genome shotgun (WGS) entry which is preliminary data.</text>
</comment>
<dbReference type="RefSeq" id="WP_261960966.1">
    <property type="nucleotide sequence ID" value="NZ_BAAAXA010000001.1"/>
</dbReference>
<dbReference type="GO" id="GO:0016702">
    <property type="term" value="F:oxidoreductase activity, acting on single donors with incorporation of molecular oxygen, incorporation of two atoms of oxygen"/>
    <property type="evidence" value="ECO:0007669"/>
    <property type="project" value="InterPro"/>
</dbReference>
<keyword evidence="3 7" id="KW-0223">Dioxygenase</keyword>
<dbReference type="AlphaFoldDB" id="A0A9W6KMR6"/>
<evidence type="ECO:0000256" key="5">
    <source>
        <dbReference type="ARBA" id="ARBA00023004"/>
    </source>
</evidence>
<dbReference type="InterPro" id="IPR014710">
    <property type="entry name" value="RmlC-like_jellyroll"/>
</dbReference>
<evidence type="ECO:0000256" key="3">
    <source>
        <dbReference type="ARBA" id="ARBA00022964"/>
    </source>
</evidence>
<evidence type="ECO:0000256" key="4">
    <source>
        <dbReference type="ARBA" id="ARBA00023002"/>
    </source>
</evidence>
<dbReference type="PANTHER" id="PTHR12918">
    <property type="entry name" value="CYSTEINE DIOXYGENASE"/>
    <property type="match status" value="1"/>
</dbReference>
<evidence type="ECO:0000313" key="8">
    <source>
        <dbReference type="Proteomes" id="UP001143480"/>
    </source>
</evidence>
<dbReference type="PANTHER" id="PTHR12918:SF1">
    <property type="entry name" value="CYSTEINE DIOXYGENASE TYPE 1"/>
    <property type="match status" value="1"/>
</dbReference>
<dbReference type="CDD" id="cd10548">
    <property type="entry name" value="cupin_CDO"/>
    <property type="match status" value="1"/>
</dbReference>
<reference evidence="7" key="1">
    <citation type="journal article" date="2014" name="Int. J. Syst. Evol. Microbiol.">
        <title>Complete genome sequence of Corynebacterium casei LMG S-19264T (=DSM 44701T), isolated from a smear-ripened cheese.</title>
        <authorList>
            <consortium name="US DOE Joint Genome Institute (JGI-PGF)"/>
            <person name="Walter F."/>
            <person name="Albersmeier A."/>
            <person name="Kalinowski J."/>
            <person name="Ruckert C."/>
        </authorList>
    </citation>
    <scope>NUCLEOTIDE SEQUENCE</scope>
    <source>
        <strain evidence="7">VKM Ac-1321</strain>
    </source>
</reference>
<dbReference type="Gene3D" id="2.60.120.10">
    <property type="entry name" value="Jelly Rolls"/>
    <property type="match status" value="1"/>
</dbReference>
<dbReference type="EMBL" id="BSFP01000041">
    <property type="protein sequence ID" value="GLL04083.1"/>
    <property type="molecule type" value="Genomic_DNA"/>
</dbReference>
<feature type="binding site" evidence="6">
    <location>
        <position position="65"/>
    </location>
    <ligand>
        <name>Fe cation</name>
        <dbReference type="ChEBI" id="CHEBI:24875"/>
        <note>catalytic</note>
    </ligand>
</feature>
<dbReference type="InterPro" id="IPR011051">
    <property type="entry name" value="RmlC_Cupin_sf"/>
</dbReference>
<comment type="similarity">
    <text evidence="1">Belongs to the cysteine dioxygenase family.</text>
</comment>
<evidence type="ECO:0000256" key="1">
    <source>
        <dbReference type="ARBA" id="ARBA00006622"/>
    </source>
</evidence>